<keyword evidence="5" id="KW-0929">Antimicrobial</keyword>
<evidence type="ECO:0000313" key="13">
    <source>
        <dbReference type="Proteomes" id="UP000519225"/>
    </source>
</evidence>
<keyword evidence="7" id="KW-0211">Defensin</keyword>
<proteinExistence type="inferred from homology"/>
<reference evidence="12 13" key="1">
    <citation type="submission" date="2019-09" db="EMBL/GenBank/DDBJ databases">
        <title>Bird 10,000 Genomes (B10K) Project - Family phase.</title>
        <authorList>
            <person name="Zhang G."/>
        </authorList>
    </citation>
    <scope>NUCLEOTIDE SEQUENCE [LARGE SCALE GENOMIC DNA]</scope>
    <source>
        <strain evidence="12">B10K-DU-012-14</strain>
        <tissue evidence="12">Blood</tissue>
    </source>
</reference>
<evidence type="ECO:0000256" key="3">
    <source>
        <dbReference type="ARBA" id="ARBA00007371"/>
    </source>
</evidence>
<evidence type="ECO:0000259" key="11">
    <source>
        <dbReference type="Pfam" id="PF00711"/>
    </source>
</evidence>
<dbReference type="FunFam" id="3.10.360.10:FF:000001">
    <property type="entry name" value="Beta-defensin 1"/>
    <property type="match status" value="1"/>
</dbReference>
<evidence type="ECO:0000256" key="6">
    <source>
        <dbReference type="ARBA" id="ARBA00022729"/>
    </source>
</evidence>
<feature type="domain" description="Beta-defensin-like" evidence="11">
    <location>
        <begin position="22"/>
        <end position="57"/>
    </location>
</feature>
<evidence type="ECO:0000313" key="12">
    <source>
        <dbReference type="EMBL" id="NXT53713.1"/>
    </source>
</evidence>
<evidence type="ECO:0000256" key="1">
    <source>
        <dbReference type="ARBA" id="ARBA00004463"/>
    </source>
</evidence>
<evidence type="ECO:0000256" key="4">
    <source>
        <dbReference type="ARBA" id="ARBA00022525"/>
    </source>
</evidence>
<feature type="chain" id="PRO_5029848340" evidence="10">
    <location>
        <begin position="21"/>
        <end position="58"/>
    </location>
</feature>
<dbReference type="PANTHER" id="PTHR21388:SF9">
    <property type="entry name" value="BETA-DEFENSIN 1"/>
    <property type="match status" value="1"/>
</dbReference>
<keyword evidence="9" id="KW-1015">Disulfide bond</keyword>
<comment type="caution">
    <text evidence="12">The sequence shown here is derived from an EMBL/GenBank/DDBJ whole genome shotgun (WGS) entry which is preliminary data.</text>
</comment>
<dbReference type="InterPro" id="IPR001855">
    <property type="entry name" value="Defensin_beta-like"/>
</dbReference>
<keyword evidence="6 10" id="KW-0732">Signal</keyword>
<keyword evidence="4" id="KW-0964">Secreted</keyword>
<dbReference type="GO" id="GO:0002227">
    <property type="term" value="P:innate immune response in mucosa"/>
    <property type="evidence" value="ECO:0007669"/>
    <property type="project" value="TreeGrafter"/>
</dbReference>
<keyword evidence="13" id="KW-1185">Reference proteome</keyword>
<organism evidence="12 13">
    <name type="scientific">Pluvianellus socialis</name>
    <name type="common">Magellanic plover</name>
    <dbReference type="NCBI Taxonomy" id="227228"/>
    <lineage>
        <taxon>Eukaryota</taxon>
        <taxon>Metazoa</taxon>
        <taxon>Chordata</taxon>
        <taxon>Craniata</taxon>
        <taxon>Vertebrata</taxon>
        <taxon>Euteleostomi</taxon>
        <taxon>Archelosauria</taxon>
        <taxon>Archosauria</taxon>
        <taxon>Dinosauria</taxon>
        <taxon>Saurischia</taxon>
        <taxon>Theropoda</taxon>
        <taxon>Coelurosauria</taxon>
        <taxon>Aves</taxon>
        <taxon>Neognathae</taxon>
        <taxon>Neoaves</taxon>
        <taxon>Charadriiformes</taxon>
        <taxon>Charadriidae</taxon>
        <taxon>Pluvianellus</taxon>
    </lineage>
</organism>
<dbReference type="GO" id="GO:0031731">
    <property type="term" value="F:CCR6 chemokine receptor binding"/>
    <property type="evidence" value="ECO:0007669"/>
    <property type="project" value="TreeGrafter"/>
</dbReference>
<dbReference type="Proteomes" id="UP000519225">
    <property type="component" value="Unassembled WGS sequence"/>
</dbReference>
<evidence type="ECO:0000256" key="7">
    <source>
        <dbReference type="ARBA" id="ARBA00022940"/>
    </source>
</evidence>
<dbReference type="EMBL" id="VZTS01018493">
    <property type="protein sequence ID" value="NXT53713.1"/>
    <property type="molecule type" value="Genomic_DNA"/>
</dbReference>
<feature type="non-terminal residue" evidence="12">
    <location>
        <position position="58"/>
    </location>
</feature>
<protein>
    <submittedName>
        <fullName evidence="12">GLL9 protein</fullName>
    </submittedName>
</protein>
<sequence>MNFPFFFFFFFFFAAYSQEAADTIACRQGRGFCSFNACPAAMSESGTCRDGKLKCCRW</sequence>
<evidence type="ECO:0000256" key="8">
    <source>
        <dbReference type="ARBA" id="ARBA00023022"/>
    </source>
</evidence>
<keyword evidence="8" id="KW-0044">Antibiotic</keyword>
<dbReference type="AlphaFoldDB" id="A0A7L3DCC9"/>
<dbReference type="GO" id="GO:0050829">
    <property type="term" value="P:defense response to Gram-negative bacterium"/>
    <property type="evidence" value="ECO:0007669"/>
    <property type="project" value="TreeGrafter"/>
</dbReference>
<comment type="similarity">
    <text evidence="3">Belongs to the beta-defensin family.</text>
</comment>
<gene>
    <name evidence="12" type="primary">Gal9</name>
    <name evidence="12" type="ORF">PLUSOC_R15703</name>
</gene>
<dbReference type="PANTHER" id="PTHR21388">
    <property type="entry name" value="BETA-DEFENSIN-RELATED"/>
    <property type="match status" value="1"/>
</dbReference>
<name>A0A7L3DCC9_PLUSO</name>
<evidence type="ECO:0000256" key="2">
    <source>
        <dbReference type="ARBA" id="ARBA00004613"/>
    </source>
</evidence>
<dbReference type="GO" id="GO:0050830">
    <property type="term" value="P:defense response to Gram-positive bacterium"/>
    <property type="evidence" value="ECO:0007669"/>
    <property type="project" value="TreeGrafter"/>
</dbReference>
<dbReference type="GO" id="GO:0005615">
    <property type="term" value="C:extracellular space"/>
    <property type="evidence" value="ECO:0007669"/>
    <property type="project" value="TreeGrafter"/>
</dbReference>
<accession>A0A7L3DCC9</accession>
<feature type="signal peptide" evidence="10">
    <location>
        <begin position="1"/>
        <end position="20"/>
    </location>
</feature>
<comment type="subcellular location">
    <subcellularLocation>
        <location evidence="1">Cytoplasmic granule</location>
    </subcellularLocation>
    <subcellularLocation>
        <location evidence="2">Secreted</location>
    </subcellularLocation>
</comment>
<feature type="non-terminal residue" evidence="12">
    <location>
        <position position="1"/>
    </location>
</feature>
<evidence type="ECO:0000256" key="10">
    <source>
        <dbReference type="SAM" id="SignalP"/>
    </source>
</evidence>
<evidence type="ECO:0000256" key="9">
    <source>
        <dbReference type="ARBA" id="ARBA00023157"/>
    </source>
</evidence>
<dbReference type="Gene3D" id="3.10.360.10">
    <property type="entry name" value="Antimicrobial Peptide, Beta-defensin 2, Chain A"/>
    <property type="match status" value="1"/>
</dbReference>
<dbReference type="Pfam" id="PF00711">
    <property type="entry name" value="Defensin_beta"/>
    <property type="match status" value="1"/>
</dbReference>
<evidence type="ECO:0000256" key="5">
    <source>
        <dbReference type="ARBA" id="ARBA00022529"/>
    </source>
</evidence>
<dbReference type="SUPFAM" id="SSF57392">
    <property type="entry name" value="Defensin-like"/>
    <property type="match status" value="1"/>
</dbReference>